<comment type="caution">
    <text evidence="1">The sequence shown here is derived from an EMBL/GenBank/DDBJ whole genome shotgun (WGS) entry which is preliminary data.</text>
</comment>
<keyword evidence="3" id="KW-1185">Reference proteome</keyword>
<evidence type="ECO:0000313" key="3">
    <source>
        <dbReference type="Proteomes" id="UP000247702"/>
    </source>
</evidence>
<evidence type="ECO:0000313" key="1">
    <source>
        <dbReference type="EMBL" id="GBB94061.1"/>
    </source>
</evidence>
<evidence type="ECO:0000313" key="2">
    <source>
        <dbReference type="EMBL" id="GES85913.1"/>
    </source>
</evidence>
<dbReference type="AlphaFoldDB" id="A0A2Z6RAT0"/>
<name>A0A2Z6RAT0_9GLOM</name>
<protein>
    <submittedName>
        <fullName evidence="1">Uncharacterized protein</fullName>
    </submittedName>
</protein>
<organism evidence="1 3">
    <name type="scientific">Rhizophagus clarus</name>
    <dbReference type="NCBI Taxonomy" id="94130"/>
    <lineage>
        <taxon>Eukaryota</taxon>
        <taxon>Fungi</taxon>
        <taxon>Fungi incertae sedis</taxon>
        <taxon>Mucoromycota</taxon>
        <taxon>Glomeromycotina</taxon>
        <taxon>Glomeromycetes</taxon>
        <taxon>Glomerales</taxon>
        <taxon>Glomeraceae</taxon>
        <taxon>Rhizophagus</taxon>
    </lineage>
</organism>
<dbReference type="EMBL" id="BLAL01000158">
    <property type="protein sequence ID" value="GES85913.1"/>
    <property type="molecule type" value="Genomic_DNA"/>
</dbReference>
<reference evidence="1 3" key="1">
    <citation type="submission" date="2017-11" db="EMBL/GenBank/DDBJ databases">
        <title>The genome of Rhizophagus clarus HR1 reveals common genetic basis of auxotrophy among arbuscular mycorrhizal fungi.</title>
        <authorList>
            <person name="Kobayashi Y."/>
        </authorList>
    </citation>
    <scope>NUCLEOTIDE SEQUENCE [LARGE SCALE GENOMIC DNA]</scope>
    <source>
        <strain evidence="1 3">HR1</strain>
    </source>
</reference>
<accession>A0A2Z6RAT0</accession>
<dbReference type="EMBL" id="BEXD01001430">
    <property type="protein sequence ID" value="GBB94061.1"/>
    <property type="molecule type" value="Genomic_DNA"/>
</dbReference>
<dbReference type="Proteomes" id="UP000247702">
    <property type="component" value="Unassembled WGS sequence"/>
</dbReference>
<gene>
    <name evidence="2" type="ORF">RCL2_001300800</name>
    <name evidence="1" type="ORF">RclHR1_22850002</name>
</gene>
<sequence>MSSQEATNILFLLKALQQDMADVHDRITALELNDKCMTRIEQHLSLLPLPDISSNIQNSDILIDPPVIPNSVETNLTSQSINLSSQTPLNILPPSFTPSSPAKAPISASSTVTISSCSSSSSVPSTVSSPTHTRDEIQAINVKHSAIENNLHMLSNFISGFIESITSYSSSSNSASAAGSN</sequence>
<dbReference type="OrthoDB" id="2487787at2759"/>
<reference evidence="2" key="2">
    <citation type="submission" date="2019-10" db="EMBL/GenBank/DDBJ databases">
        <title>Conservation and host-specific expression of non-tandemly repeated heterogenous ribosome RNA gene in arbuscular mycorrhizal fungi.</title>
        <authorList>
            <person name="Maeda T."/>
            <person name="Kobayashi Y."/>
            <person name="Nakagawa T."/>
            <person name="Ezawa T."/>
            <person name="Yamaguchi K."/>
            <person name="Bino T."/>
            <person name="Nishimoto Y."/>
            <person name="Shigenobu S."/>
            <person name="Kawaguchi M."/>
        </authorList>
    </citation>
    <scope>NUCLEOTIDE SEQUENCE</scope>
    <source>
        <strain evidence="2">HR1</strain>
    </source>
</reference>
<dbReference type="Proteomes" id="UP000615446">
    <property type="component" value="Unassembled WGS sequence"/>
</dbReference>
<proteinExistence type="predicted"/>